<dbReference type="EMBL" id="AP013058">
    <property type="protein sequence ID" value="BAN23227.1"/>
    <property type="molecule type" value="Genomic_DNA"/>
</dbReference>
<gene>
    <name evidence="2" type="ORF">BRPE64_ACDS14730</name>
</gene>
<dbReference type="STRING" id="758793.BRPE64_ACDS14730"/>
<reference evidence="2 3" key="2">
    <citation type="journal article" date="2018" name="Int. J. Syst. Evol. Microbiol.">
        <title>Burkholderia insecticola sp. nov., a gut symbiotic bacterium of the bean bug Riptortus pedestris.</title>
        <authorList>
            <person name="Takeshita K."/>
            <person name="Tamaki H."/>
            <person name="Ohbayashi T."/>
            <person name="Meng X.-Y."/>
            <person name="Sone T."/>
            <person name="Mitani Y."/>
            <person name="Peeters C."/>
            <person name="Kikuchi Y."/>
            <person name="Vandamme P."/>
        </authorList>
    </citation>
    <scope>NUCLEOTIDE SEQUENCE [LARGE SCALE GENOMIC DNA]</scope>
    <source>
        <strain evidence="2">RPE64</strain>
    </source>
</reference>
<dbReference type="GO" id="GO:0032259">
    <property type="term" value="P:methylation"/>
    <property type="evidence" value="ECO:0007669"/>
    <property type="project" value="UniProtKB-KW"/>
</dbReference>
<dbReference type="Pfam" id="PF13489">
    <property type="entry name" value="Methyltransf_23"/>
    <property type="match status" value="1"/>
</dbReference>
<dbReference type="KEGG" id="buo:BRPE64_ACDS14730"/>
<accession>R4WYF9</accession>
<proteinExistence type="predicted"/>
<keyword evidence="2" id="KW-0489">Methyltransferase</keyword>
<keyword evidence="3" id="KW-1185">Reference proteome</keyword>
<dbReference type="InterPro" id="IPR029063">
    <property type="entry name" value="SAM-dependent_MTases_sf"/>
</dbReference>
<protein>
    <submittedName>
        <fullName evidence="2">Methyltransferase type 12</fullName>
    </submittedName>
</protein>
<keyword evidence="2" id="KW-0808">Transferase</keyword>
<dbReference type="GO" id="GO:0008168">
    <property type="term" value="F:methyltransferase activity"/>
    <property type="evidence" value="ECO:0007669"/>
    <property type="project" value="UniProtKB-KW"/>
</dbReference>
<evidence type="ECO:0000256" key="1">
    <source>
        <dbReference type="SAM" id="MobiDB-lite"/>
    </source>
</evidence>
<evidence type="ECO:0000313" key="2">
    <source>
        <dbReference type="EMBL" id="BAN23227.1"/>
    </source>
</evidence>
<evidence type="ECO:0000313" key="3">
    <source>
        <dbReference type="Proteomes" id="UP000013966"/>
    </source>
</evidence>
<dbReference type="HOGENOM" id="CLU_100485_0_0_4"/>
<reference evidence="2 3" key="1">
    <citation type="journal article" date="2013" name="Genome Announc.">
        <title>Complete Genome Sequence of Burkholderia sp. Strain RPE64, Bacterial Symbiont of the Bean Bug Riptortus pedestris.</title>
        <authorList>
            <person name="Shibata T.F."/>
            <person name="Maeda T."/>
            <person name="Nikoh N."/>
            <person name="Yamaguchi K."/>
            <person name="Oshima K."/>
            <person name="Hattori M."/>
            <person name="Nishiyama T."/>
            <person name="Hasebe M."/>
            <person name="Fukatsu T."/>
            <person name="Kikuchi Y."/>
            <person name="Shigenobu S."/>
        </authorList>
    </citation>
    <scope>NUCLEOTIDE SEQUENCE [LARGE SCALE GENOMIC DNA]</scope>
</reference>
<feature type="region of interest" description="Disordered" evidence="1">
    <location>
        <begin position="1"/>
        <end position="27"/>
    </location>
</feature>
<dbReference type="SUPFAM" id="SSF53335">
    <property type="entry name" value="S-adenosyl-L-methionine-dependent methyltransferases"/>
    <property type="match status" value="1"/>
</dbReference>
<sequence length="263" mass="29076">MRAHATPGNIARTEHEYRGAPPNHPADNNVGSFPMREISYEEQTVNSGNPLARFAHRSRMSMAIDLVSKLCANRGTVVDFGAGPGLFLHTLGGARPDVTLIGHDMFMAPAFPEVNYAESLDSVASSSVDVLTAFEVCEHLYDNELDNLLSDAARILKPNGAFVISVPIMYGLAIGPKVSNWMIRSRSFKSEYSPAELVKAMVGIRVSRPENPRTTHKGFDFRELRDVVSKRFVIDATHLSPLPIAPWWMSSQYFMICRPKGKG</sequence>
<organism evidence="2 3">
    <name type="scientific">Caballeronia insecticola</name>
    <dbReference type="NCBI Taxonomy" id="758793"/>
    <lineage>
        <taxon>Bacteria</taxon>
        <taxon>Pseudomonadati</taxon>
        <taxon>Pseudomonadota</taxon>
        <taxon>Betaproteobacteria</taxon>
        <taxon>Burkholderiales</taxon>
        <taxon>Burkholderiaceae</taxon>
        <taxon>Caballeronia</taxon>
    </lineage>
</organism>
<dbReference type="AlphaFoldDB" id="R4WYF9"/>
<dbReference type="PATRIC" id="fig|758793.3.peg.1476"/>
<dbReference type="Gene3D" id="3.40.50.150">
    <property type="entry name" value="Vaccinia Virus protein VP39"/>
    <property type="match status" value="1"/>
</dbReference>
<dbReference type="Proteomes" id="UP000013966">
    <property type="component" value="Chromosome 1"/>
</dbReference>
<name>R4WYF9_9BURK</name>